<evidence type="ECO:0000313" key="2">
    <source>
        <dbReference type="Proteomes" id="UP001218218"/>
    </source>
</evidence>
<accession>A0AAD6ZXN5</accession>
<dbReference type="AlphaFoldDB" id="A0AAD6ZXN5"/>
<gene>
    <name evidence="1" type="ORF">DFH08DRAFT_811256</name>
</gene>
<dbReference type="Proteomes" id="UP001218218">
    <property type="component" value="Unassembled WGS sequence"/>
</dbReference>
<reference evidence="1" key="1">
    <citation type="submission" date="2023-03" db="EMBL/GenBank/DDBJ databases">
        <title>Massive genome expansion in bonnet fungi (Mycena s.s.) driven by repeated elements and novel gene families across ecological guilds.</title>
        <authorList>
            <consortium name="Lawrence Berkeley National Laboratory"/>
            <person name="Harder C.B."/>
            <person name="Miyauchi S."/>
            <person name="Viragh M."/>
            <person name="Kuo A."/>
            <person name="Thoen E."/>
            <person name="Andreopoulos B."/>
            <person name="Lu D."/>
            <person name="Skrede I."/>
            <person name="Drula E."/>
            <person name="Henrissat B."/>
            <person name="Morin E."/>
            <person name="Kohler A."/>
            <person name="Barry K."/>
            <person name="LaButti K."/>
            <person name="Morin E."/>
            <person name="Salamov A."/>
            <person name="Lipzen A."/>
            <person name="Mereny Z."/>
            <person name="Hegedus B."/>
            <person name="Baldrian P."/>
            <person name="Stursova M."/>
            <person name="Weitz H."/>
            <person name="Taylor A."/>
            <person name="Grigoriev I.V."/>
            <person name="Nagy L.G."/>
            <person name="Martin F."/>
            <person name="Kauserud H."/>
        </authorList>
    </citation>
    <scope>NUCLEOTIDE SEQUENCE</scope>
    <source>
        <strain evidence="1">CBHHK002</strain>
    </source>
</reference>
<evidence type="ECO:0008006" key="3">
    <source>
        <dbReference type="Google" id="ProtNLM"/>
    </source>
</evidence>
<proteinExistence type="predicted"/>
<name>A0AAD6ZXN5_9AGAR</name>
<comment type="caution">
    <text evidence="1">The sequence shown here is derived from an EMBL/GenBank/DDBJ whole genome shotgun (WGS) entry which is preliminary data.</text>
</comment>
<dbReference type="EMBL" id="JARIHO010000024">
    <property type="protein sequence ID" value="KAJ7342920.1"/>
    <property type="molecule type" value="Genomic_DNA"/>
</dbReference>
<keyword evidence="2" id="KW-1185">Reference proteome</keyword>
<sequence length="111" mass="12924">MAAQPETSTYTSELSEDLTKCQIHLTFHSSLLRAHEPNDETIFPSQDARRFYDFRQPANQELCNSLKFRVKWTAGDFTWETPATLDECQALDDYFEVQGIQLWQDLSSKNE</sequence>
<protein>
    <recommendedName>
        <fullName evidence="3">Chromo domain-containing protein</fullName>
    </recommendedName>
</protein>
<organism evidence="1 2">
    <name type="scientific">Mycena albidolilacea</name>
    <dbReference type="NCBI Taxonomy" id="1033008"/>
    <lineage>
        <taxon>Eukaryota</taxon>
        <taxon>Fungi</taxon>
        <taxon>Dikarya</taxon>
        <taxon>Basidiomycota</taxon>
        <taxon>Agaricomycotina</taxon>
        <taxon>Agaricomycetes</taxon>
        <taxon>Agaricomycetidae</taxon>
        <taxon>Agaricales</taxon>
        <taxon>Marasmiineae</taxon>
        <taxon>Mycenaceae</taxon>
        <taxon>Mycena</taxon>
    </lineage>
</organism>
<evidence type="ECO:0000313" key="1">
    <source>
        <dbReference type="EMBL" id="KAJ7342920.1"/>
    </source>
</evidence>